<evidence type="ECO:0000313" key="2">
    <source>
        <dbReference type="EMBL" id="MBZ9778480.1"/>
    </source>
</evidence>
<accession>A0ABS7XIA6</accession>
<sequence>MYCTNDYFHSFWKTFIVSPLLMVSFLFFQIQEAKAQVNDSEATTEASNFEKQLEGIDNAENIIINGKKIDKKELVENYILVEDFQYDETSKTLTISTPKDFPKLYYSDLSKFPKDIKKKNNDNFLKGFIYFTMTSDFKVTAVKINDHQFPDSAEIALKFDNTNSKLNDENTVYLVNGEEIDKDQLNSIRPEQIASVNIRKSLSLIKEKGYNSDKVKGLVEITTKQVNAKE</sequence>
<reference evidence="3" key="1">
    <citation type="submission" date="2023-07" db="EMBL/GenBank/DDBJ databases">
        <title>Novel species isolated from saline lakes on Tibetan Plateau.</title>
        <authorList>
            <person name="Lu H."/>
        </authorList>
    </citation>
    <scope>NUCLEOTIDE SEQUENCE [LARGE SCALE GENOMIC DNA]</scope>
    <source>
        <strain evidence="3">CAK8W</strain>
    </source>
</reference>
<keyword evidence="1" id="KW-1133">Transmembrane helix</keyword>
<keyword evidence="1" id="KW-0812">Transmembrane</keyword>
<keyword evidence="1" id="KW-0472">Membrane</keyword>
<organism evidence="2 3">
    <name type="scientific">Psychroflexus longus</name>
    <dbReference type="NCBI Taxonomy" id="2873596"/>
    <lineage>
        <taxon>Bacteria</taxon>
        <taxon>Pseudomonadati</taxon>
        <taxon>Bacteroidota</taxon>
        <taxon>Flavobacteriia</taxon>
        <taxon>Flavobacteriales</taxon>
        <taxon>Flavobacteriaceae</taxon>
        <taxon>Psychroflexus</taxon>
    </lineage>
</organism>
<proteinExistence type="predicted"/>
<evidence type="ECO:0000256" key="1">
    <source>
        <dbReference type="SAM" id="Phobius"/>
    </source>
</evidence>
<feature type="transmembrane region" description="Helical" evidence="1">
    <location>
        <begin position="12"/>
        <end position="30"/>
    </location>
</feature>
<comment type="caution">
    <text evidence="2">The sequence shown here is derived from an EMBL/GenBank/DDBJ whole genome shotgun (WGS) entry which is preliminary data.</text>
</comment>
<dbReference type="EMBL" id="JAIQZE010000005">
    <property type="protein sequence ID" value="MBZ9778480.1"/>
    <property type="molecule type" value="Genomic_DNA"/>
</dbReference>
<name>A0ABS7XIA6_9FLAO</name>
<dbReference type="Proteomes" id="UP001199314">
    <property type="component" value="Unassembled WGS sequence"/>
</dbReference>
<dbReference type="RefSeq" id="WP_224460836.1">
    <property type="nucleotide sequence ID" value="NZ_JAIQZE010000005.1"/>
</dbReference>
<gene>
    <name evidence="2" type="ORF">LB452_06040</name>
</gene>
<protein>
    <recommendedName>
        <fullName evidence="4">TonB-dependent Receptor Plug Domain</fullName>
    </recommendedName>
</protein>
<evidence type="ECO:0008006" key="4">
    <source>
        <dbReference type="Google" id="ProtNLM"/>
    </source>
</evidence>
<evidence type="ECO:0000313" key="3">
    <source>
        <dbReference type="Proteomes" id="UP001199314"/>
    </source>
</evidence>
<keyword evidence="3" id="KW-1185">Reference proteome</keyword>